<dbReference type="Gene3D" id="3.40.366.10">
    <property type="entry name" value="Malonyl-Coenzyme A Acyl Carrier Protein, domain 2"/>
    <property type="match status" value="1"/>
</dbReference>
<keyword evidence="2" id="KW-0808">Transferase</keyword>
<dbReference type="InterPro" id="IPR050858">
    <property type="entry name" value="Mal-CoA-ACP_Trans/PKS_FabD"/>
</dbReference>
<dbReference type="EMBL" id="JRYB01000001">
    <property type="protein sequence ID" value="OIJ42728.1"/>
    <property type="molecule type" value="Genomic_DNA"/>
</dbReference>
<dbReference type="SMART" id="SM00827">
    <property type="entry name" value="PKS_AT"/>
    <property type="match status" value="1"/>
</dbReference>
<dbReference type="GO" id="GO:0006633">
    <property type="term" value="P:fatty acid biosynthetic process"/>
    <property type="evidence" value="ECO:0007669"/>
    <property type="project" value="TreeGrafter"/>
</dbReference>
<dbReference type="PANTHER" id="PTHR42681">
    <property type="entry name" value="MALONYL-COA-ACYL CARRIER PROTEIN TRANSACYLASE, MITOCHONDRIAL"/>
    <property type="match status" value="1"/>
</dbReference>
<dbReference type="RefSeq" id="WP_071363323.1">
    <property type="nucleotide sequence ID" value="NZ_JRYB01000001.1"/>
</dbReference>
<dbReference type="Proteomes" id="UP000180246">
    <property type="component" value="Unassembled WGS sequence"/>
</dbReference>
<reference evidence="2 3" key="1">
    <citation type="submission" date="2014-10" db="EMBL/GenBank/DDBJ databases">
        <authorList>
            <person name="Seo M.-J."/>
            <person name="Seok Y.J."/>
            <person name="Cha I.-T."/>
        </authorList>
    </citation>
    <scope>NUCLEOTIDE SEQUENCE [LARGE SCALE GENOMIC DNA]</scope>
    <source>
        <strain evidence="2 3">NEU</strain>
    </source>
</reference>
<evidence type="ECO:0000259" key="1">
    <source>
        <dbReference type="SMART" id="SM00827"/>
    </source>
</evidence>
<accession>A0A1S2NCE1</accession>
<evidence type="ECO:0000313" key="3">
    <source>
        <dbReference type="Proteomes" id="UP000180246"/>
    </source>
</evidence>
<dbReference type="PANTHER" id="PTHR42681:SF6">
    <property type="entry name" value="BLL0263 PROTEIN"/>
    <property type="match status" value="1"/>
</dbReference>
<protein>
    <submittedName>
        <fullName evidence="2">Acyl transferase domain protein</fullName>
    </submittedName>
</protein>
<dbReference type="SUPFAM" id="SSF52151">
    <property type="entry name" value="FabD/lysophospholipase-like"/>
    <property type="match status" value="1"/>
</dbReference>
<evidence type="ECO:0000313" key="2">
    <source>
        <dbReference type="EMBL" id="OIJ42728.1"/>
    </source>
</evidence>
<sequence>MAGRLAILCPGQGAQHAGMFELARLDPGASRLLDAWFGDPRLAPLLRASVESEERFTNRVAQPSIVAATLAMWTALRARLPEPVLVAGYSIGELSAYGVAGALDPIEAVTLAIERARVMDACLEGGAAQAMVALSGMPDGSVEDLLARFGFYPAIVTGDDALVAGGPAALGEALAGAALAAGGRATVLPVAVASHTPLLQGAVAPFAALLERQRWAAPAFPVLSGISAEPVTDAQKAKRELPRQIAEPIRWKDCMDACQEAGVTVALELGPGAALARMLQARHPHIACRSVSEFRSLDGIHSWLQRQLD</sequence>
<dbReference type="AlphaFoldDB" id="A0A1S2NCE1"/>
<dbReference type="GO" id="GO:0005829">
    <property type="term" value="C:cytosol"/>
    <property type="evidence" value="ECO:0007669"/>
    <property type="project" value="TreeGrafter"/>
</dbReference>
<comment type="caution">
    <text evidence="2">The sequence shown here is derived from an EMBL/GenBank/DDBJ whole genome shotgun (WGS) entry which is preliminary data.</text>
</comment>
<gene>
    <name evidence="2" type="ORF">LO55_4764</name>
</gene>
<proteinExistence type="predicted"/>
<dbReference type="InterPro" id="IPR001227">
    <property type="entry name" value="Ac_transferase_dom_sf"/>
</dbReference>
<dbReference type="InterPro" id="IPR014043">
    <property type="entry name" value="Acyl_transferase_dom"/>
</dbReference>
<name>A0A1S2NCE1_9BURK</name>
<dbReference type="Pfam" id="PF00698">
    <property type="entry name" value="Acyl_transf_1"/>
    <property type="match status" value="1"/>
</dbReference>
<dbReference type="GO" id="GO:0004314">
    <property type="term" value="F:[acyl-carrier-protein] S-malonyltransferase activity"/>
    <property type="evidence" value="ECO:0007669"/>
    <property type="project" value="TreeGrafter"/>
</dbReference>
<dbReference type="InterPro" id="IPR016035">
    <property type="entry name" value="Acyl_Trfase/lysoPLipase"/>
</dbReference>
<feature type="domain" description="Malonyl-CoA:ACP transacylase (MAT)" evidence="1">
    <location>
        <begin position="8"/>
        <end position="307"/>
    </location>
</feature>
<dbReference type="Gene3D" id="3.30.70.250">
    <property type="entry name" value="Malonyl-CoA ACP transacylase, ACP-binding"/>
    <property type="match status" value="1"/>
</dbReference>
<organism evidence="2 3">
    <name type="scientific">Massilia timonae</name>
    <dbReference type="NCBI Taxonomy" id="47229"/>
    <lineage>
        <taxon>Bacteria</taxon>
        <taxon>Pseudomonadati</taxon>
        <taxon>Pseudomonadota</taxon>
        <taxon>Betaproteobacteria</taxon>
        <taxon>Burkholderiales</taxon>
        <taxon>Oxalobacteraceae</taxon>
        <taxon>Telluria group</taxon>
        <taxon>Massilia</taxon>
    </lineage>
</organism>